<evidence type="ECO:0000256" key="3">
    <source>
        <dbReference type="ARBA" id="ARBA00022723"/>
    </source>
</evidence>
<evidence type="ECO:0000256" key="2">
    <source>
        <dbReference type="ARBA" id="ARBA00010617"/>
    </source>
</evidence>
<evidence type="ECO:0000256" key="6">
    <source>
        <dbReference type="ARBA" id="ARBA00023033"/>
    </source>
</evidence>
<dbReference type="GO" id="GO:0005506">
    <property type="term" value="F:iron ion binding"/>
    <property type="evidence" value="ECO:0007669"/>
    <property type="project" value="InterPro"/>
</dbReference>
<dbReference type="GO" id="GO:0004497">
    <property type="term" value="F:monooxygenase activity"/>
    <property type="evidence" value="ECO:0007669"/>
    <property type="project" value="UniProtKB-KW"/>
</dbReference>
<comment type="similarity">
    <text evidence="2">Belongs to the cytochrome P450 family.</text>
</comment>
<gene>
    <name evidence="7" type="ORF">Z520_03662</name>
</gene>
<proteinExistence type="inferred from homology"/>
<dbReference type="GeneID" id="27709408"/>
<dbReference type="GO" id="GO:0020037">
    <property type="term" value="F:heme binding"/>
    <property type="evidence" value="ECO:0007669"/>
    <property type="project" value="InterPro"/>
</dbReference>
<evidence type="ECO:0000256" key="1">
    <source>
        <dbReference type="ARBA" id="ARBA00001971"/>
    </source>
</evidence>
<dbReference type="AlphaFoldDB" id="A0A0D2HGI0"/>
<comment type="cofactor">
    <cofactor evidence="1">
        <name>heme</name>
        <dbReference type="ChEBI" id="CHEBI:30413"/>
    </cofactor>
</comment>
<keyword evidence="4" id="KW-0560">Oxidoreductase</keyword>
<dbReference type="InterPro" id="IPR036396">
    <property type="entry name" value="Cyt_P450_sf"/>
</dbReference>
<evidence type="ECO:0000256" key="4">
    <source>
        <dbReference type="ARBA" id="ARBA00023002"/>
    </source>
</evidence>
<dbReference type="InterPro" id="IPR001128">
    <property type="entry name" value="Cyt_P450"/>
</dbReference>
<dbReference type="OrthoDB" id="1103324at2759"/>
<dbReference type="Proteomes" id="UP000053411">
    <property type="component" value="Unassembled WGS sequence"/>
</dbReference>
<dbReference type="Gene3D" id="1.10.630.10">
    <property type="entry name" value="Cytochrome P450"/>
    <property type="match status" value="1"/>
</dbReference>
<accession>A0A0D2HGI0</accession>
<organism evidence="7 8">
    <name type="scientific">Fonsecaea multimorphosa CBS 102226</name>
    <dbReference type="NCBI Taxonomy" id="1442371"/>
    <lineage>
        <taxon>Eukaryota</taxon>
        <taxon>Fungi</taxon>
        <taxon>Dikarya</taxon>
        <taxon>Ascomycota</taxon>
        <taxon>Pezizomycotina</taxon>
        <taxon>Eurotiomycetes</taxon>
        <taxon>Chaetothyriomycetidae</taxon>
        <taxon>Chaetothyriales</taxon>
        <taxon>Herpotrichiellaceae</taxon>
        <taxon>Fonsecaea</taxon>
    </lineage>
</organism>
<dbReference type="InterPro" id="IPR050364">
    <property type="entry name" value="Cytochrome_P450_fung"/>
</dbReference>
<dbReference type="SUPFAM" id="SSF48264">
    <property type="entry name" value="Cytochrome P450"/>
    <property type="match status" value="1"/>
</dbReference>
<dbReference type="PANTHER" id="PTHR46300:SF2">
    <property type="entry name" value="CYTOCHROME P450 MONOOXYGENASE ALNH-RELATED"/>
    <property type="match status" value="1"/>
</dbReference>
<name>A0A0D2HGI0_9EURO</name>
<dbReference type="GO" id="GO:0016705">
    <property type="term" value="F:oxidoreductase activity, acting on paired donors, with incorporation or reduction of molecular oxygen"/>
    <property type="evidence" value="ECO:0007669"/>
    <property type="project" value="InterPro"/>
</dbReference>
<sequence length="151" mass="17088">MGAERSPDPRRFNPDRFADDETTLYQSVTGDSKKRDTFTFGAVRRLCPGIHITERSFFLGISRLPWGFNVSKVLDNQRQSIPPPIDDLVGGVIAQPRDYPAKFTPMSPGRIKVVRNAVKEFDARLDPETEQWSKVLEGMAFSTWTPEKTEG</sequence>
<keyword evidence="6" id="KW-0503">Monooxygenase</keyword>
<reference evidence="7 8" key="1">
    <citation type="submission" date="2015-01" db="EMBL/GenBank/DDBJ databases">
        <title>The Genome Sequence of Fonsecaea multimorphosa CBS 102226.</title>
        <authorList>
            <consortium name="The Broad Institute Genomics Platform"/>
            <person name="Cuomo C."/>
            <person name="de Hoog S."/>
            <person name="Gorbushina A."/>
            <person name="Stielow B."/>
            <person name="Teixiera M."/>
            <person name="Abouelleil A."/>
            <person name="Chapman S.B."/>
            <person name="Priest M."/>
            <person name="Young S.K."/>
            <person name="Wortman J."/>
            <person name="Nusbaum C."/>
            <person name="Birren B."/>
        </authorList>
    </citation>
    <scope>NUCLEOTIDE SEQUENCE [LARGE SCALE GENOMIC DNA]</scope>
    <source>
        <strain evidence="7 8">CBS 102226</strain>
    </source>
</reference>
<dbReference type="Pfam" id="PF00067">
    <property type="entry name" value="p450"/>
    <property type="match status" value="1"/>
</dbReference>
<dbReference type="RefSeq" id="XP_016635118.1">
    <property type="nucleotide sequence ID" value="XM_016774172.1"/>
</dbReference>
<dbReference type="STRING" id="1442371.A0A0D2HGI0"/>
<dbReference type="VEuPathDB" id="FungiDB:Z520_03662"/>
<evidence type="ECO:0000313" key="8">
    <source>
        <dbReference type="Proteomes" id="UP000053411"/>
    </source>
</evidence>
<keyword evidence="8" id="KW-1185">Reference proteome</keyword>
<keyword evidence="5" id="KW-0408">Iron</keyword>
<evidence type="ECO:0000256" key="5">
    <source>
        <dbReference type="ARBA" id="ARBA00023004"/>
    </source>
</evidence>
<evidence type="ECO:0000313" key="7">
    <source>
        <dbReference type="EMBL" id="KIY00996.1"/>
    </source>
</evidence>
<dbReference type="EMBL" id="KN848066">
    <property type="protein sequence ID" value="KIY00996.1"/>
    <property type="molecule type" value="Genomic_DNA"/>
</dbReference>
<protein>
    <submittedName>
        <fullName evidence="7">Uncharacterized protein</fullName>
    </submittedName>
</protein>
<dbReference type="PANTHER" id="PTHR46300">
    <property type="entry name" value="P450, PUTATIVE (EUROFUNG)-RELATED-RELATED"/>
    <property type="match status" value="1"/>
</dbReference>
<keyword evidence="3" id="KW-0479">Metal-binding</keyword>